<dbReference type="EC" id="6.-.-.-" evidence="4"/>
<sequence length="551" mass="57873">MSAPDPGPAAPRPGLRLVRGDEPAGRAETAENLAARPAPPSLGELADARGARRRAIEDGDERAVERRHGNGRLTARERLDLLLDPGSFTAIDTFRRGSARGPKLTTPETDGVVAGSGTVGGQRVFVFAQDATVLGGSLGAAHAATIHKVMDLAVATGSPLIGLHDSGGARIQEGVAALDGYGGIFRRSVAASGVIPQIAVLLGPCAGGAAYAPALADVVVMVRDVTRMYLTGPDVVRQVTGAEVTHEELGGAAMHGERTGLAHVVADDEETALADVRTLVGLLPPSNADPAPVRAVVPEDHARPRLRDIVPTDGAVPYDVTDVIAEIVDGGDHFELSEDFAPNVVTTLARVAGELVGIVANQPAVLAGVLDRAASEKAARFVRFCDAFGVPLLSLVDVPGFLPGLDQEHQAVIRHGAQLLYAYCEATVPRIGVVLRKAYGGAYIVMDSRSLGCDLALAWPTNEVAVLGAPSAVDVLFRRELASSDDPDQLRREYEHSYRERYLHPDHAAEQGLVDDVIDPAATRSVIVEGLAMLRGKRADRPARKHGNVPL</sequence>
<name>A0ABU8N0C1_9PSEU</name>
<dbReference type="InterPro" id="IPR034733">
    <property type="entry name" value="AcCoA_carboxyl_beta"/>
</dbReference>
<dbReference type="Gene3D" id="3.90.226.10">
    <property type="entry name" value="2-enoyl-CoA Hydratase, Chain A, domain 1"/>
    <property type="match status" value="2"/>
</dbReference>
<dbReference type="Pfam" id="PF01039">
    <property type="entry name" value="Carboxyl_trans"/>
    <property type="match status" value="1"/>
</dbReference>
<feature type="compositionally biased region" description="Basic and acidic residues" evidence="1">
    <location>
        <begin position="18"/>
        <end position="29"/>
    </location>
</feature>
<evidence type="ECO:0000313" key="4">
    <source>
        <dbReference type="EMBL" id="MEJ2885820.1"/>
    </source>
</evidence>
<feature type="compositionally biased region" description="Pro residues" evidence="1">
    <location>
        <begin position="1"/>
        <end position="11"/>
    </location>
</feature>
<reference evidence="4 5" key="1">
    <citation type="submission" date="2024-03" db="EMBL/GenBank/DDBJ databases">
        <title>Actinomycetospora sp. OC33-EN06, a novel actinomycete isolated from wild orchid (Aerides multiflora).</title>
        <authorList>
            <person name="Suriyachadkun C."/>
        </authorList>
    </citation>
    <scope>NUCLEOTIDE SEQUENCE [LARGE SCALE GENOMIC DNA]</scope>
    <source>
        <strain evidence="4 5">OC33-EN06</strain>
    </source>
</reference>
<dbReference type="PANTHER" id="PTHR43842:SF2">
    <property type="entry name" value="PROPIONYL-COA CARBOXYLASE BETA CHAIN, MITOCHONDRIAL"/>
    <property type="match status" value="1"/>
</dbReference>
<dbReference type="PROSITE" id="PS50989">
    <property type="entry name" value="COA_CT_CTER"/>
    <property type="match status" value="1"/>
</dbReference>
<comment type="caution">
    <text evidence="4">The sequence shown here is derived from an EMBL/GenBank/DDBJ whole genome shotgun (WGS) entry which is preliminary data.</text>
</comment>
<proteinExistence type="predicted"/>
<keyword evidence="5" id="KW-1185">Reference proteome</keyword>
<dbReference type="PROSITE" id="PS50980">
    <property type="entry name" value="COA_CT_NTER"/>
    <property type="match status" value="1"/>
</dbReference>
<dbReference type="PANTHER" id="PTHR43842">
    <property type="entry name" value="PROPIONYL-COA CARBOXYLASE BETA CHAIN"/>
    <property type="match status" value="1"/>
</dbReference>
<organism evidence="4 5">
    <name type="scientific">Actinomycetospora aeridis</name>
    <dbReference type="NCBI Taxonomy" id="3129231"/>
    <lineage>
        <taxon>Bacteria</taxon>
        <taxon>Bacillati</taxon>
        <taxon>Actinomycetota</taxon>
        <taxon>Actinomycetes</taxon>
        <taxon>Pseudonocardiales</taxon>
        <taxon>Pseudonocardiaceae</taxon>
        <taxon>Actinomycetospora</taxon>
    </lineage>
</organism>
<dbReference type="EMBL" id="JBBEGL010000001">
    <property type="protein sequence ID" value="MEJ2885820.1"/>
    <property type="molecule type" value="Genomic_DNA"/>
</dbReference>
<gene>
    <name evidence="4" type="ORF">WCD41_05115</name>
</gene>
<evidence type="ECO:0000256" key="1">
    <source>
        <dbReference type="SAM" id="MobiDB-lite"/>
    </source>
</evidence>
<dbReference type="GO" id="GO:0016874">
    <property type="term" value="F:ligase activity"/>
    <property type="evidence" value="ECO:0007669"/>
    <property type="project" value="UniProtKB-KW"/>
</dbReference>
<feature type="region of interest" description="Disordered" evidence="1">
    <location>
        <begin position="1"/>
        <end position="69"/>
    </location>
</feature>
<dbReference type="InterPro" id="IPR029045">
    <property type="entry name" value="ClpP/crotonase-like_dom_sf"/>
</dbReference>
<dbReference type="SUPFAM" id="SSF52096">
    <property type="entry name" value="ClpP/crotonase"/>
    <property type="match status" value="2"/>
</dbReference>
<evidence type="ECO:0000259" key="2">
    <source>
        <dbReference type="PROSITE" id="PS50980"/>
    </source>
</evidence>
<evidence type="ECO:0000259" key="3">
    <source>
        <dbReference type="PROSITE" id="PS50989"/>
    </source>
</evidence>
<dbReference type="InterPro" id="IPR011762">
    <property type="entry name" value="COA_CT_N"/>
</dbReference>
<keyword evidence="4" id="KW-0436">Ligase</keyword>
<dbReference type="InterPro" id="IPR051047">
    <property type="entry name" value="AccD/PCCB"/>
</dbReference>
<dbReference type="Proteomes" id="UP001370100">
    <property type="component" value="Unassembled WGS sequence"/>
</dbReference>
<dbReference type="RefSeq" id="WP_337712279.1">
    <property type="nucleotide sequence ID" value="NZ_JBBEGL010000001.1"/>
</dbReference>
<accession>A0ABU8N0C1</accession>
<feature type="domain" description="CoA carboxyltransferase C-terminal" evidence="3">
    <location>
        <begin position="298"/>
        <end position="545"/>
    </location>
</feature>
<protein>
    <submittedName>
        <fullName evidence="4">Acyl-CoA carboxylase subunit beta</fullName>
        <ecNumber evidence="4">6.-.-.-</ecNumber>
    </submittedName>
</protein>
<dbReference type="InterPro" id="IPR011763">
    <property type="entry name" value="COA_CT_C"/>
</dbReference>
<evidence type="ECO:0000313" key="5">
    <source>
        <dbReference type="Proteomes" id="UP001370100"/>
    </source>
</evidence>
<feature type="compositionally biased region" description="Basic and acidic residues" evidence="1">
    <location>
        <begin position="46"/>
        <end position="69"/>
    </location>
</feature>
<feature type="domain" description="CoA carboxyltransferase N-terminal" evidence="2">
    <location>
        <begin position="42"/>
        <end position="295"/>
    </location>
</feature>